<dbReference type="Proteomes" id="UP000824782">
    <property type="component" value="Unassembled WGS sequence"/>
</dbReference>
<comment type="caution">
    <text evidence="2">The sequence shown here is derived from an EMBL/GenBank/DDBJ whole genome shotgun (WGS) entry which is preliminary data.</text>
</comment>
<dbReference type="EMBL" id="WNYA01000002">
    <property type="protein sequence ID" value="KAG8585244.1"/>
    <property type="molecule type" value="Genomic_DNA"/>
</dbReference>
<protein>
    <submittedName>
        <fullName evidence="2">Uncharacterized protein</fullName>
    </submittedName>
</protein>
<evidence type="ECO:0000313" key="3">
    <source>
        <dbReference type="Proteomes" id="UP000824782"/>
    </source>
</evidence>
<keyword evidence="3" id="KW-1185">Reference proteome</keyword>
<name>A0AAV7CJL7_ENGPU</name>
<keyword evidence="1" id="KW-1133">Transmembrane helix</keyword>
<feature type="transmembrane region" description="Helical" evidence="1">
    <location>
        <begin position="51"/>
        <end position="79"/>
    </location>
</feature>
<evidence type="ECO:0000313" key="2">
    <source>
        <dbReference type="EMBL" id="KAG8585244.1"/>
    </source>
</evidence>
<accession>A0AAV7CJL7</accession>
<keyword evidence="1" id="KW-0472">Membrane</keyword>
<dbReference type="AlphaFoldDB" id="A0AAV7CJL7"/>
<proteinExistence type="predicted"/>
<reference evidence="2" key="1">
    <citation type="thesis" date="2020" institute="ProQuest LLC" country="789 East Eisenhower Parkway, Ann Arbor, MI, USA">
        <title>Comparative Genomics and Chromosome Evolution.</title>
        <authorList>
            <person name="Mudd A.B."/>
        </authorList>
    </citation>
    <scope>NUCLEOTIDE SEQUENCE</scope>
    <source>
        <strain evidence="2">237g6f4</strain>
        <tissue evidence="2">Blood</tissue>
    </source>
</reference>
<evidence type="ECO:0000256" key="1">
    <source>
        <dbReference type="SAM" id="Phobius"/>
    </source>
</evidence>
<organism evidence="2 3">
    <name type="scientific">Engystomops pustulosus</name>
    <name type="common">Tungara frog</name>
    <name type="synonym">Physalaemus pustulosus</name>
    <dbReference type="NCBI Taxonomy" id="76066"/>
    <lineage>
        <taxon>Eukaryota</taxon>
        <taxon>Metazoa</taxon>
        <taxon>Chordata</taxon>
        <taxon>Craniata</taxon>
        <taxon>Vertebrata</taxon>
        <taxon>Euteleostomi</taxon>
        <taxon>Amphibia</taxon>
        <taxon>Batrachia</taxon>
        <taxon>Anura</taxon>
        <taxon>Neobatrachia</taxon>
        <taxon>Hyloidea</taxon>
        <taxon>Leptodactylidae</taxon>
        <taxon>Leiuperinae</taxon>
        <taxon>Engystomops</taxon>
    </lineage>
</organism>
<sequence>MRCLCISDVFYVFLYLYNTLEFLNICSHNNIDVHPSGVCNFYTIFPSSPCVILSMSCVMVTALGLQFLLWCPFISSLFIRT</sequence>
<keyword evidence="1" id="KW-0812">Transmembrane</keyword>
<gene>
    <name evidence="2" type="ORF">GDO81_004945</name>
</gene>